<keyword evidence="2" id="KW-1185">Reference proteome</keyword>
<dbReference type="EMBL" id="KV417532">
    <property type="protein sequence ID" value="KZP23407.1"/>
    <property type="molecule type" value="Genomic_DNA"/>
</dbReference>
<dbReference type="Gene3D" id="2.60.130.10">
    <property type="entry name" value="Aromatic compound dioxygenase"/>
    <property type="match status" value="1"/>
</dbReference>
<dbReference type="PANTHER" id="PTHR34315">
    <property type="match status" value="1"/>
</dbReference>
<dbReference type="InterPro" id="IPR015889">
    <property type="entry name" value="Intradiol_dOase_core"/>
</dbReference>
<protein>
    <submittedName>
        <fullName evidence="1">Uncharacterized protein</fullName>
    </submittedName>
</protein>
<evidence type="ECO:0000313" key="2">
    <source>
        <dbReference type="Proteomes" id="UP000076532"/>
    </source>
</evidence>
<dbReference type="PANTHER" id="PTHR34315:SF4">
    <property type="entry name" value="INTRADIOL RING-CLEAVAGE DIOXYGENASES DOMAIN-CONTAINING PROTEIN"/>
    <property type="match status" value="1"/>
</dbReference>
<dbReference type="AlphaFoldDB" id="A0A166LX33"/>
<accession>A0A166LX33</accession>
<name>A0A166LX33_9AGAM</name>
<organism evidence="1 2">
    <name type="scientific">Athelia psychrophila</name>
    <dbReference type="NCBI Taxonomy" id="1759441"/>
    <lineage>
        <taxon>Eukaryota</taxon>
        <taxon>Fungi</taxon>
        <taxon>Dikarya</taxon>
        <taxon>Basidiomycota</taxon>
        <taxon>Agaricomycotina</taxon>
        <taxon>Agaricomycetes</taxon>
        <taxon>Agaricomycetidae</taxon>
        <taxon>Atheliales</taxon>
        <taxon>Atheliaceae</taxon>
        <taxon>Athelia</taxon>
    </lineage>
</organism>
<dbReference type="SUPFAM" id="SSF49482">
    <property type="entry name" value="Aromatic compound dioxygenase"/>
    <property type="match status" value="1"/>
</dbReference>
<evidence type="ECO:0000313" key="1">
    <source>
        <dbReference type="EMBL" id="KZP23407.1"/>
    </source>
</evidence>
<proteinExistence type="predicted"/>
<dbReference type="GO" id="GO:0016702">
    <property type="term" value="F:oxidoreductase activity, acting on single donors with incorporation of molecular oxygen, incorporation of two atoms of oxygen"/>
    <property type="evidence" value="ECO:0007669"/>
    <property type="project" value="InterPro"/>
</dbReference>
<dbReference type="Proteomes" id="UP000076532">
    <property type="component" value="Unassembled WGS sequence"/>
</dbReference>
<gene>
    <name evidence="1" type="ORF">FIBSPDRAFT_1014604</name>
</gene>
<dbReference type="GO" id="GO:0005506">
    <property type="term" value="F:iron ion binding"/>
    <property type="evidence" value="ECO:0007669"/>
    <property type="project" value="InterPro"/>
</dbReference>
<dbReference type="OrthoDB" id="121380at2759"/>
<reference evidence="1 2" key="1">
    <citation type="journal article" date="2016" name="Mol. Biol. Evol.">
        <title>Comparative Genomics of Early-Diverging Mushroom-Forming Fungi Provides Insights into the Origins of Lignocellulose Decay Capabilities.</title>
        <authorList>
            <person name="Nagy L.G."/>
            <person name="Riley R."/>
            <person name="Tritt A."/>
            <person name="Adam C."/>
            <person name="Daum C."/>
            <person name="Floudas D."/>
            <person name="Sun H."/>
            <person name="Yadav J.S."/>
            <person name="Pangilinan J."/>
            <person name="Larsson K.H."/>
            <person name="Matsuura K."/>
            <person name="Barry K."/>
            <person name="Labutti K."/>
            <person name="Kuo R."/>
            <person name="Ohm R.A."/>
            <person name="Bhattacharya S.S."/>
            <person name="Shirouzu T."/>
            <person name="Yoshinaga Y."/>
            <person name="Martin F.M."/>
            <person name="Grigoriev I.V."/>
            <person name="Hibbett D.S."/>
        </authorList>
    </citation>
    <scope>NUCLEOTIDE SEQUENCE [LARGE SCALE GENOMIC DNA]</scope>
    <source>
        <strain evidence="1 2">CBS 109695</strain>
    </source>
</reference>
<dbReference type="STRING" id="436010.A0A166LX33"/>
<sequence length="146" mass="16266">MYEGETPLRGPWPTNAWGVAQFSWILPDYCTGSALHIHTKVFTDWAPQPNGTFKTRRLAHTGQCFFDDGISETINKVWPYSTNPIHATHGRVCNWNDGLNVFNDTHCPEGHYDPVFRLEKLDTIIDQGVVGSVTMGINASAAYALA</sequence>